<accession>A0ABX1LPI3</accession>
<dbReference type="EMBL" id="JAAVJL010000001">
    <property type="protein sequence ID" value="NMF58415.1"/>
    <property type="molecule type" value="Genomic_DNA"/>
</dbReference>
<protein>
    <submittedName>
        <fullName evidence="2">Uncharacterized protein</fullName>
    </submittedName>
</protein>
<gene>
    <name evidence="1" type="ORF">HC246_06670</name>
    <name evidence="2" type="ORF">HC246_08375</name>
    <name evidence="3" type="ORF">HC246_10375</name>
    <name evidence="4" type="ORF">HC246_19085</name>
</gene>
<dbReference type="Proteomes" id="UP000738376">
    <property type="component" value="Unassembled WGS sequence"/>
</dbReference>
<sequence>MAGSLADFKYTDNKGNSWLLRLDKSNCLTTGTGFTAITSSDLGLPYLPRNIEPRYVIAHHPTRPIKRDIICQSVTAPLWTGSQSTIQLRDYQDGSMQTFTIGERKAERAKYTAKLIDTYQNDSP</sequence>
<evidence type="ECO:0000313" key="5">
    <source>
        <dbReference type="Proteomes" id="UP000738376"/>
    </source>
</evidence>
<reference evidence="2 5" key="1">
    <citation type="submission" date="2020-03" db="EMBL/GenBank/DDBJ databases">
        <title>Draft Genome Sequence of 2-Methylisoborneol Producing Pseudanabaena yagii Strain GIHE-NHR1 Isolated from North Han River in South Korea.</title>
        <authorList>
            <person name="Jeong J."/>
        </authorList>
    </citation>
    <scope>NUCLEOTIDE SEQUENCE [LARGE SCALE GENOMIC DNA]</scope>
    <source>
        <strain evidence="2 5">GIHE-NHR1</strain>
    </source>
</reference>
<evidence type="ECO:0000313" key="1">
    <source>
        <dbReference type="EMBL" id="NMF57706.1"/>
    </source>
</evidence>
<evidence type="ECO:0000313" key="3">
    <source>
        <dbReference type="EMBL" id="NMF58415.1"/>
    </source>
</evidence>
<dbReference type="RefSeq" id="WP_169362702.1">
    <property type="nucleotide sequence ID" value="NZ_JAAVJL010000001.1"/>
</dbReference>
<dbReference type="EMBL" id="JAAVJL010000001">
    <property type="protein sequence ID" value="NMF57706.1"/>
    <property type="molecule type" value="Genomic_DNA"/>
</dbReference>
<organism evidence="2 5">
    <name type="scientific">Pseudanabaena yagii GIHE-NHR1</name>
    <dbReference type="NCBI Taxonomy" id="2722753"/>
    <lineage>
        <taxon>Bacteria</taxon>
        <taxon>Bacillati</taxon>
        <taxon>Cyanobacteriota</taxon>
        <taxon>Cyanophyceae</taxon>
        <taxon>Pseudanabaenales</taxon>
        <taxon>Pseudanabaenaceae</taxon>
        <taxon>Pseudanabaena</taxon>
        <taxon>Pseudanabaena yagii</taxon>
    </lineage>
</organism>
<comment type="caution">
    <text evidence="2">The sequence shown here is derived from an EMBL/GenBank/DDBJ whole genome shotgun (WGS) entry which is preliminary data.</text>
</comment>
<evidence type="ECO:0000313" key="4">
    <source>
        <dbReference type="EMBL" id="NMF60069.1"/>
    </source>
</evidence>
<evidence type="ECO:0000313" key="2">
    <source>
        <dbReference type="EMBL" id="NMF58037.1"/>
    </source>
</evidence>
<dbReference type="EMBL" id="JAAVJL010000002">
    <property type="protein sequence ID" value="NMF60069.1"/>
    <property type="molecule type" value="Genomic_DNA"/>
</dbReference>
<proteinExistence type="predicted"/>
<keyword evidence="5" id="KW-1185">Reference proteome</keyword>
<name>A0ABX1LPI3_9CYAN</name>
<dbReference type="EMBL" id="JAAVJL010000001">
    <property type="protein sequence ID" value="NMF58037.1"/>
    <property type="molecule type" value="Genomic_DNA"/>
</dbReference>